<dbReference type="SMART" id="SM00404">
    <property type="entry name" value="PTPc_motif"/>
    <property type="match status" value="1"/>
</dbReference>
<feature type="region of interest" description="Disordered" evidence="2">
    <location>
        <begin position="350"/>
        <end position="381"/>
    </location>
</feature>
<dbReference type="PROSITE" id="PS50056">
    <property type="entry name" value="TYR_PHOSPHATASE_2"/>
    <property type="match status" value="1"/>
</dbReference>
<dbReference type="InterPro" id="IPR000242">
    <property type="entry name" value="PTP_cat"/>
</dbReference>
<feature type="compositionally biased region" description="Low complexity" evidence="2">
    <location>
        <begin position="67"/>
        <end position="94"/>
    </location>
</feature>
<sequence>MGILRHSNHTPRVVTDKIPLSQRIRICIRQHSPVHLHRNHHRQNDNMNTIDNNDVDGAETGGGSGSGSLSNSGSSDELSSSLERSQSQPQPQSRITELPNKPPNSIFERRPSTSDKPSLSVSTSSAKLSPSKRQSFISPMITSLSVKTDFASQKQKNAIPHFLNYSSNALMSKFIALRNHEQTLRTIPNTLIHHPVVVSRNRYSDVYPWEHHRINLHSLQFGYINASPIALRTANGSGEEQENYIATQGPRDNGHDGGLFWEMCWQENAKVVVMLTRPVEEGKEKCGVYYAEDVDEVKMIGDWEVRCVGKEEERGTVRRTLKVKRVKRAASSVSTKSSASVRSGTVGTIEAIAEDHPGTEEESEDTTEKLQEEEAEAEAEVEVEERTIHHFLFESWPDNDIPQSPADIHALLSLLDVSRAANNHSTTPRIIHCSAGVGRTGTFIALDHLLRELEMGHLDGLSRDKDPVYETVKRLRDQRMLMVHRVAQFVMIYNVLKEKWLERERERVPKEKEGDTDVEGEAETPGAGSVKKRKFGGLGRTSEESRNGAGVKSPQE</sequence>
<feature type="compositionally biased region" description="Low complexity" evidence="2">
    <location>
        <begin position="116"/>
        <end position="132"/>
    </location>
</feature>
<dbReference type="SUPFAM" id="SSF52799">
    <property type="entry name" value="(Phosphotyrosine protein) phosphatases II"/>
    <property type="match status" value="1"/>
</dbReference>
<dbReference type="Gene3D" id="3.90.190.10">
    <property type="entry name" value="Protein tyrosine phosphatase superfamily"/>
    <property type="match status" value="1"/>
</dbReference>
<dbReference type="InterPro" id="IPR003595">
    <property type="entry name" value="Tyr_Pase_cat"/>
</dbReference>
<dbReference type="PROSITE" id="PS50055">
    <property type="entry name" value="TYR_PHOSPHATASE_PTP"/>
    <property type="match status" value="1"/>
</dbReference>
<dbReference type="PANTHER" id="PTHR19134">
    <property type="entry name" value="RECEPTOR-TYPE TYROSINE-PROTEIN PHOSPHATASE"/>
    <property type="match status" value="1"/>
</dbReference>
<dbReference type="Proteomes" id="UP000297814">
    <property type="component" value="Unassembled WGS sequence"/>
</dbReference>
<dbReference type="PRINTS" id="PR00700">
    <property type="entry name" value="PRTYPHPHTASE"/>
</dbReference>
<dbReference type="InterPro" id="IPR016130">
    <property type="entry name" value="Tyr_Pase_AS"/>
</dbReference>
<accession>A0A4Z1H5N8</accession>
<dbReference type="AlphaFoldDB" id="A0A4Z1H5N8"/>
<organism evidence="5 6">
    <name type="scientific">Botrytis hyacinthi</name>
    <dbReference type="NCBI Taxonomy" id="278943"/>
    <lineage>
        <taxon>Eukaryota</taxon>
        <taxon>Fungi</taxon>
        <taxon>Dikarya</taxon>
        <taxon>Ascomycota</taxon>
        <taxon>Pezizomycotina</taxon>
        <taxon>Leotiomycetes</taxon>
        <taxon>Helotiales</taxon>
        <taxon>Sclerotiniaceae</taxon>
        <taxon>Botrytis</taxon>
    </lineage>
</organism>
<feature type="domain" description="Tyrosine-protein phosphatase" evidence="3">
    <location>
        <begin position="170"/>
        <end position="499"/>
    </location>
</feature>
<comment type="caution">
    <text evidence="5">The sequence shown here is derived from an EMBL/GenBank/DDBJ whole genome shotgun (WGS) entry which is preliminary data.</text>
</comment>
<feature type="domain" description="Tyrosine specific protein phosphatases" evidence="4">
    <location>
        <begin position="409"/>
        <end position="490"/>
    </location>
</feature>
<dbReference type="InterPro" id="IPR050348">
    <property type="entry name" value="Protein-Tyr_Phosphatase"/>
</dbReference>
<gene>
    <name evidence="5" type="ORF">BHYA_0005g00570</name>
</gene>
<dbReference type="Pfam" id="PF00102">
    <property type="entry name" value="Y_phosphatase"/>
    <property type="match status" value="2"/>
</dbReference>
<evidence type="ECO:0000256" key="2">
    <source>
        <dbReference type="SAM" id="MobiDB-lite"/>
    </source>
</evidence>
<feature type="region of interest" description="Disordered" evidence="2">
    <location>
        <begin position="506"/>
        <end position="556"/>
    </location>
</feature>
<dbReference type="GO" id="GO:0004725">
    <property type="term" value="F:protein tyrosine phosphatase activity"/>
    <property type="evidence" value="ECO:0007669"/>
    <property type="project" value="InterPro"/>
</dbReference>
<evidence type="ECO:0000259" key="4">
    <source>
        <dbReference type="PROSITE" id="PS50056"/>
    </source>
</evidence>
<dbReference type="InterPro" id="IPR029021">
    <property type="entry name" value="Prot-tyrosine_phosphatase-like"/>
</dbReference>
<dbReference type="InterPro" id="IPR000387">
    <property type="entry name" value="Tyr_Pase_dom"/>
</dbReference>
<dbReference type="PROSITE" id="PS00383">
    <property type="entry name" value="TYR_PHOSPHATASE_1"/>
    <property type="match status" value="1"/>
</dbReference>
<protein>
    <recommendedName>
        <fullName evidence="7">Tyrosine specific protein phosphatases domain-containing protein</fullName>
    </recommendedName>
</protein>
<dbReference type="SMART" id="SM00194">
    <property type="entry name" value="PTPc"/>
    <property type="match status" value="1"/>
</dbReference>
<evidence type="ECO:0000256" key="1">
    <source>
        <dbReference type="ARBA" id="ARBA00009649"/>
    </source>
</evidence>
<proteinExistence type="inferred from homology"/>
<name>A0A4Z1H5N8_9HELO</name>
<evidence type="ECO:0000259" key="3">
    <source>
        <dbReference type="PROSITE" id="PS50055"/>
    </source>
</evidence>
<dbReference type="EMBL" id="PQXK01000005">
    <property type="protein sequence ID" value="TGO42792.1"/>
    <property type="molecule type" value="Genomic_DNA"/>
</dbReference>
<evidence type="ECO:0000313" key="5">
    <source>
        <dbReference type="EMBL" id="TGO42792.1"/>
    </source>
</evidence>
<dbReference type="PANTHER" id="PTHR19134:SF449">
    <property type="entry name" value="TYROSINE-PROTEIN PHOSPHATASE 1"/>
    <property type="match status" value="1"/>
</dbReference>
<keyword evidence="6" id="KW-1185">Reference proteome</keyword>
<dbReference type="CDD" id="cd18533">
    <property type="entry name" value="PTP_fungal"/>
    <property type="match status" value="1"/>
</dbReference>
<feature type="compositionally biased region" description="Basic and acidic residues" evidence="2">
    <location>
        <begin position="506"/>
        <end position="515"/>
    </location>
</feature>
<evidence type="ECO:0008006" key="7">
    <source>
        <dbReference type="Google" id="ProtNLM"/>
    </source>
</evidence>
<evidence type="ECO:0000313" key="6">
    <source>
        <dbReference type="Proteomes" id="UP000297814"/>
    </source>
</evidence>
<comment type="similarity">
    <text evidence="1">Belongs to the protein-tyrosine phosphatase family. Non-receptor class subfamily.</text>
</comment>
<feature type="region of interest" description="Disordered" evidence="2">
    <location>
        <begin position="35"/>
        <end position="134"/>
    </location>
</feature>
<reference evidence="5 6" key="1">
    <citation type="submission" date="2017-12" db="EMBL/GenBank/DDBJ databases">
        <title>Comparative genomics of Botrytis spp.</title>
        <authorList>
            <person name="Valero-Jimenez C.A."/>
            <person name="Tapia P."/>
            <person name="Veloso J."/>
            <person name="Silva-Moreno E."/>
            <person name="Staats M."/>
            <person name="Valdes J.H."/>
            <person name="Van Kan J.A.L."/>
        </authorList>
    </citation>
    <scope>NUCLEOTIDE SEQUENCE [LARGE SCALE GENOMIC DNA]</scope>
    <source>
        <strain evidence="5 6">Bh0001</strain>
    </source>
</reference>